<dbReference type="Proteomes" id="UP000001060">
    <property type="component" value="Chromosome"/>
</dbReference>
<dbReference type="RefSeq" id="WP_003632379.1">
    <property type="nucleotide sequence ID" value="NC_013861.1"/>
</dbReference>
<organism evidence="1 2">
    <name type="scientific">Legionella longbeachae serogroup 1 (strain NSW150)</name>
    <dbReference type="NCBI Taxonomy" id="661367"/>
    <lineage>
        <taxon>Bacteria</taxon>
        <taxon>Pseudomonadati</taxon>
        <taxon>Pseudomonadota</taxon>
        <taxon>Gammaproteobacteria</taxon>
        <taxon>Legionellales</taxon>
        <taxon>Legionellaceae</taxon>
        <taxon>Legionella</taxon>
    </lineage>
</organism>
<dbReference type="KEGG" id="llo:LLO_0971"/>
<evidence type="ECO:0000313" key="1">
    <source>
        <dbReference type="EMBL" id="CBJ11321.1"/>
    </source>
</evidence>
<dbReference type="HOGENOM" id="CLU_2396051_0_0_6"/>
<dbReference type="GeneID" id="40925205"/>
<keyword evidence="2" id="KW-1185">Reference proteome</keyword>
<protein>
    <submittedName>
        <fullName evidence="1">Uncharacterized protein</fullName>
    </submittedName>
</protein>
<sequence length="93" mass="10738">MKMQRAIEKIVKNHPNLDKEKVQDLLCGIINYHSRPAAKTDFDPEKSIVEEAYLFIKRNEDILQLCEEADTIISLETIAHVFENPHGNTFKIS</sequence>
<accession>D3HQZ9</accession>
<name>D3HQZ9_LEGLN</name>
<gene>
    <name evidence="1" type="ordered locus">LLO_0971</name>
</gene>
<dbReference type="STRING" id="661367.LLO_0971"/>
<evidence type="ECO:0000313" key="2">
    <source>
        <dbReference type="Proteomes" id="UP000001060"/>
    </source>
</evidence>
<dbReference type="EMBL" id="FN650140">
    <property type="protein sequence ID" value="CBJ11321.1"/>
    <property type="molecule type" value="Genomic_DNA"/>
</dbReference>
<reference evidence="1 2" key="1">
    <citation type="journal article" date="2010" name="PLoS Genet.">
        <title>Analysis of the Legionella longbeachae genome and transcriptome uncovers unique strategies to cause Legionnaires' disease.</title>
        <authorList>
            <person name="Cazalet C."/>
            <person name="Gomez-Valero L."/>
            <person name="Rusniok C."/>
            <person name="Lomma M."/>
            <person name="Dervins-Ravault D."/>
            <person name="Newton H."/>
            <person name="Sansom F."/>
            <person name="Jarraud S."/>
            <person name="Zidane N."/>
            <person name="Ma L."/>
            <person name="Bouchier C."/>
            <person name="Etienne J."/>
            <person name="Hartland E."/>
            <person name="Buchrieser C."/>
        </authorList>
    </citation>
    <scope>NUCLEOTIDE SEQUENCE [LARGE SCALE GENOMIC DNA]</scope>
    <source>
        <strain evidence="1 2">NSW150</strain>
    </source>
</reference>
<dbReference type="AlphaFoldDB" id="D3HQZ9"/>
<proteinExistence type="predicted"/>